<dbReference type="eggNOG" id="ENOG50301ZK">
    <property type="taxonomic scope" value="Bacteria"/>
</dbReference>
<name>Q2IT23_RHOP2</name>
<dbReference type="Proteomes" id="UP000008809">
    <property type="component" value="Chromosome"/>
</dbReference>
<reference evidence="2 3" key="1">
    <citation type="submission" date="2006-01" db="EMBL/GenBank/DDBJ databases">
        <title>Complete sequence of Rhodopseudomonas palustris HaA2.</title>
        <authorList>
            <consortium name="US DOE Joint Genome Institute"/>
            <person name="Copeland A."/>
            <person name="Lucas S."/>
            <person name="Lapidus A."/>
            <person name="Barry K."/>
            <person name="Detter J.C."/>
            <person name="Glavina T."/>
            <person name="Hammon N."/>
            <person name="Israni S."/>
            <person name="Pitluck S."/>
            <person name="Chain P."/>
            <person name="Malfatti S."/>
            <person name="Shin M."/>
            <person name="Vergez L."/>
            <person name="Schmutz J."/>
            <person name="Larimer F."/>
            <person name="Land M."/>
            <person name="Hauser L."/>
            <person name="Pelletier D.A."/>
            <person name="Kyrpides N."/>
            <person name="Anderson I."/>
            <person name="Oda Y."/>
            <person name="Harwood C.S."/>
            <person name="Richardson P."/>
        </authorList>
    </citation>
    <scope>NUCLEOTIDE SEQUENCE [LARGE SCALE GENOMIC DNA]</scope>
    <source>
        <strain evidence="2 3">HaA2</strain>
    </source>
</reference>
<dbReference type="RefSeq" id="WP_011442821.1">
    <property type="nucleotide sequence ID" value="NC_007778.1"/>
</dbReference>
<evidence type="ECO:0000313" key="3">
    <source>
        <dbReference type="Proteomes" id="UP000008809"/>
    </source>
</evidence>
<keyword evidence="1" id="KW-0732">Signal</keyword>
<gene>
    <name evidence="2" type="ordered locus">RPB_3944</name>
</gene>
<dbReference type="AlphaFoldDB" id="Q2IT23"/>
<dbReference type="HOGENOM" id="CLU_176024_0_0_5"/>
<dbReference type="EMBL" id="CP000250">
    <property type="protein sequence ID" value="ABD08637.1"/>
    <property type="molecule type" value="Genomic_DNA"/>
</dbReference>
<evidence type="ECO:0008006" key="4">
    <source>
        <dbReference type="Google" id="ProtNLM"/>
    </source>
</evidence>
<dbReference type="KEGG" id="rpb:RPB_3944"/>
<sequence length="85" mass="9181">MFRKIALGLFAAASLSVVALAPTSASAGGGKWHHHGWGHHHHFHGPAFGVGYIGAGYGAGYGSCYVTRRVPTSHGWRWRTFNICY</sequence>
<accession>Q2IT23</accession>
<keyword evidence="3" id="KW-1185">Reference proteome</keyword>
<proteinExistence type="predicted"/>
<feature type="signal peptide" evidence="1">
    <location>
        <begin position="1"/>
        <end position="27"/>
    </location>
</feature>
<evidence type="ECO:0000256" key="1">
    <source>
        <dbReference type="SAM" id="SignalP"/>
    </source>
</evidence>
<protein>
    <recommendedName>
        <fullName evidence="4">Sulfur globule protein</fullName>
    </recommendedName>
</protein>
<evidence type="ECO:0000313" key="2">
    <source>
        <dbReference type="EMBL" id="ABD08637.1"/>
    </source>
</evidence>
<organism evidence="2 3">
    <name type="scientific">Rhodopseudomonas palustris (strain HaA2)</name>
    <dbReference type="NCBI Taxonomy" id="316058"/>
    <lineage>
        <taxon>Bacteria</taxon>
        <taxon>Pseudomonadati</taxon>
        <taxon>Pseudomonadota</taxon>
        <taxon>Alphaproteobacteria</taxon>
        <taxon>Hyphomicrobiales</taxon>
        <taxon>Nitrobacteraceae</taxon>
        <taxon>Rhodopseudomonas</taxon>
    </lineage>
</organism>
<feature type="chain" id="PRO_5004210485" description="Sulfur globule protein" evidence="1">
    <location>
        <begin position="28"/>
        <end position="85"/>
    </location>
</feature>